<evidence type="ECO:0000256" key="11">
    <source>
        <dbReference type="RuleBase" id="RU363112"/>
    </source>
</evidence>
<dbReference type="EMBL" id="UZAH01027691">
    <property type="protein sequence ID" value="VDO94156.1"/>
    <property type="molecule type" value="Genomic_DNA"/>
</dbReference>
<name>A0A3P7YZ32_HELPZ</name>
<dbReference type="Pfam" id="PF04188">
    <property type="entry name" value="Mannosyl_trans2"/>
    <property type="match status" value="1"/>
</dbReference>
<dbReference type="GO" id="GO:0006506">
    <property type="term" value="P:GPI anchor biosynthetic process"/>
    <property type="evidence" value="ECO:0007669"/>
    <property type="project" value="UniProtKB-UniPathway"/>
</dbReference>
<evidence type="ECO:0000256" key="6">
    <source>
        <dbReference type="ARBA" id="ARBA00022679"/>
    </source>
</evidence>
<keyword evidence="8 11" id="KW-0256">Endoplasmic reticulum</keyword>
<keyword evidence="9 11" id="KW-1133">Transmembrane helix</keyword>
<dbReference type="UniPathway" id="UPA00196"/>
<reference evidence="12 13" key="1">
    <citation type="submission" date="2018-11" db="EMBL/GenBank/DDBJ databases">
        <authorList>
            <consortium name="Pathogen Informatics"/>
        </authorList>
    </citation>
    <scope>NUCLEOTIDE SEQUENCE [LARGE SCALE GENOMIC DNA]</scope>
</reference>
<feature type="transmembrane region" description="Helical" evidence="11">
    <location>
        <begin position="230"/>
        <end position="247"/>
    </location>
</feature>
<keyword evidence="13" id="KW-1185">Reference proteome</keyword>
<evidence type="ECO:0000256" key="1">
    <source>
        <dbReference type="ARBA" id="ARBA00004477"/>
    </source>
</evidence>
<keyword evidence="10 11" id="KW-0472">Membrane</keyword>
<dbReference type="PANTHER" id="PTHR12468:SF2">
    <property type="entry name" value="GPI MANNOSYLTRANSFERASE 2"/>
    <property type="match status" value="1"/>
</dbReference>
<evidence type="ECO:0000256" key="3">
    <source>
        <dbReference type="ARBA" id="ARBA00008698"/>
    </source>
</evidence>
<evidence type="ECO:0000313" key="12">
    <source>
        <dbReference type="EMBL" id="VDO94156.1"/>
    </source>
</evidence>
<dbReference type="WBParaSite" id="HPBE_0001292001-mRNA-1">
    <property type="protein sequence ID" value="HPBE_0001292001-mRNA-1"/>
    <property type="gene ID" value="HPBE_0001292001"/>
</dbReference>
<evidence type="ECO:0000256" key="2">
    <source>
        <dbReference type="ARBA" id="ARBA00004687"/>
    </source>
</evidence>
<dbReference type="EC" id="2.4.1.-" evidence="11"/>
<proteinExistence type="inferred from homology"/>
<feature type="transmembrane region" description="Helical" evidence="11">
    <location>
        <begin position="132"/>
        <end position="151"/>
    </location>
</feature>
<feature type="transmembrane region" description="Helical" evidence="11">
    <location>
        <begin position="191"/>
        <end position="210"/>
    </location>
</feature>
<evidence type="ECO:0000313" key="14">
    <source>
        <dbReference type="WBParaSite" id="HPBE_0001292001-mRNA-1"/>
    </source>
</evidence>
<dbReference type="Proteomes" id="UP000050761">
    <property type="component" value="Unassembled WGS sequence"/>
</dbReference>
<dbReference type="GO" id="GO:0000009">
    <property type="term" value="F:alpha-1,6-mannosyltransferase activity"/>
    <property type="evidence" value="ECO:0007669"/>
    <property type="project" value="InterPro"/>
</dbReference>
<comment type="pathway">
    <text evidence="2 11">Glycolipid biosynthesis; glycosylphosphatidylinositol-anchor biosynthesis.</text>
</comment>
<dbReference type="OrthoDB" id="10252502at2759"/>
<keyword evidence="4 11" id="KW-0337">GPI-anchor biosynthesis</keyword>
<comment type="caution">
    <text evidence="11">Lacks conserved residue(s) required for the propagation of feature annotation.</text>
</comment>
<accession>A0A3P7YZ32</accession>
<dbReference type="GO" id="GO:0031501">
    <property type="term" value="C:mannosyltransferase complex"/>
    <property type="evidence" value="ECO:0007669"/>
    <property type="project" value="TreeGrafter"/>
</dbReference>
<dbReference type="PANTHER" id="PTHR12468">
    <property type="entry name" value="GPI MANNOSYLTRANSFERASE 2"/>
    <property type="match status" value="1"/>
</dbReference>
<evidence type="ECO:0000313" key="13">
    <source>
        <dbReference type="Proteomes" id="UP000050761"/>
    </source>
</evidence>
<reference evidence="14" key="2">
    <citation type="submission" date="2019-09" db="UniProtKB">
        <authorList>
            <consortium name="WormBaseParasite"/>
        </authorList>
    </citation>
    <scope>IDENTIFICATION</scope>
</reference>
<evidence type="ECO:0000256" key="4">
    <source>
        <dbReference type="ARBA" id="ARBA00022502"/>
    </source>
</evidence>
<dbReference type="GO" id="GO:0004376">
    <property type="term" value="F:GPI mannosyltransferase activity"/>
    <property type="evidence" value="ECO:0007669"/>
    <property type="project" value="InterPro"/>
</dbReference>
<dbReference type="GO" id="GO:0005789">
    <property type="term" value="C:endoplasmic reticulum membrane"/>
    <property type="evidence" value="ECO:0007669"/>
    <property type="project" value="UniProtKB-SubCell"/>
</dbReference>
<sequence length="346" mass="39565">MYISDDGSRTKSSVLRIFIFFLQLLFNSWDFSTDAFKGIPLTALDHLIQRALAGFKRWDAVYMLHIAQHEYVFENSLPPQCNGDENATVDGWCYPFGPRSQRRHTTGCFVAASALLYRIVLRVSRSVKQSVIAVLLFSANPASIFFSAAYTESVSSKIYFLLGKFVLCFYSLLIVSSFCKRFFLTKILTPSDLLFFVFSVTSSIFPPFYASIQSKYWHVSLFGYWQLRKIPCFLMAAPAFFLVAFGAQQTWRRVRSKRLFLSLGTSELDSVFVFKVLTRLLFSSSPFPYLVLARWISDITPQVGVARDAVIVWVGTHLLRITLNCPRFELHFVFGKIIPCPVFGEF</sequence>
<dbReference type="AlphaFoldDB" id="A0A3P7YZ32"/>
<feature type="transmembrane region" description="Helical" evidence="11">
    <location>
        <begin position="157"/>
        <end position="179"/>
    </location>
</feature>
<keyword evidence="6 11" id="KW-0808">Transferase</keyword>
<comment type="subcellular location">
    <subcellularLocation>
        <location evidence="1 11">Endoplasmic reticulum membrane</location>
        <topology evidence="1 11">Multi-pass membrane protein</topology>
    </subcellularLocation>
</comment>
<evidence type="ECO:0000256" key="10">
    <source>
        <dbReference type="ARBA" id="ARBA00023136"/>
    </source>
</evidence>
<evidence type="ECO:0000256" key="8">
    <source>
        <dbReference type="ARBA" id="ARBA00022824"/>
    </source>
</evidence>
<dbReference type="InterPro" id="IPR007315">
    <property type="entry name" value="PIG-V/Gpi18"/>
</dbReference>
<evidence type="ECO:0000256" key="7">
    <source>
        <dbReference type="ARBA" id="ARBA00022692"/>
    </source>
</evidence>
<evidence type="ECO:0000256" key="5">
    <source>
        <dbReference type="ARBA" id="ARBA00022676"/>
    </source>
</evidence>
<keyword evidence="7 11" id="KW-0812">Transmembrane</keyword>
<comment type="function">
    <text evidence="11">Mannosyltransferase involved in glycosylphosphatidylinositol-anchor biosynthesis.</text>
</comment>
<protein>
    <recommendedName>
        <fullName evidence="11">GPI mannosyltransferase 2</fullName>
        <ecNumber evidence="11">2.4.1.-</ecNumber>
    </recommendedName>
</protein>
<comment type="similarity">
    <text evidence="3 11">Belongs to the PIGV family.</text>
</comment>
<evidence type="ECO:0000256" key="9">
    <source>
        <dbReference type="ARBA" id="ARBA00022989"/>
    </source>
</evidence>
<organism evidence="12">
    <name type="scientific">Heligmosomoides polygyrus</name>
    <name type="common">Parasitic roundworm</name>
    <dbReference type="NCBI Taxonomy" id="6339"/>
    <lineage>
        <taxon>Eukaryota</taxon>
        <taxon>Metazoa</taxon>
        <taxon>Ecdysozoa</taxon>
        <taxon>Nematoda</taxon>
        <taxon>Chromadorea</taxon>
        <taxon>Rhabditida</taxon>
        <taxon>Rhabditina</taxon>
        <taxon>Rhabditomorpha</taxon>
        <taxon>Strongyloidea</taxon>
        <taxon>Heligmosomidae</taxon>
        <taxon>Heligmosomoides</taxon>
    </lineage>
</organism>
<keyword evidence="5 11" id="KW-0328">Glycosyltransferase</keyword>
<gene>
    <name evidence="12" type="ORF">HPBE_LOCUS12921</name>
</gene>